<feature type="compositionally biased region" description="Low complexity" evidence="1">
    <location>
        <begin position="127"/>
        <end position="138"/>
    </location>
</feature>
<evidence type="ECO:0000256" key="1">
    <source>
        <dbReference type="SAM" id="MobiDB-lite"/>
    </source>
</evidence>
<protein>
    <submittedName>
        <fullName evidence="3">Uncharacterized protein</fullName>
    </submittedName>
</protein>
<proteinExistence type="predicted"/>
<feature type="signal peptide" evidence="2">
    <location>
        <begin position="1"/>
        <end position="34"/>
    </location>
</feature>
<reference evidence="3 4" key="1">
    <citation type="submission" date="2024-05" db="EMBL/GenBank/DDBJ databases">
        <title>Culex pipiens pipiens assembly and annotation.</title>
        <authorList>
            <person name="Alout H."/>
            <person name="Durand T."/>
        </authorList>
    </citation>
    <scope>NUCLEOTIDE SEQUENCE [LARGE SCALE GENOMIC DNA]</scope>
    <source>
        <strain evidence="3">HA-2024</strain>
        <tissue evidence="3">Whole body</tissue>
    </source>
</reference>
<dbReference type="AlphaFoldDB" id="A0ABD1CIK5"/>
<evidence type="ECO:0000313" key="4">
    <source>
        <dbReference type="Proteomes" id="UP001562425"/>
    </source>
</evidence>
<feature type="chain" id="PRO_5044805291" evidence="2">
    <location>
        <begin position="35"/>
        <end position="364"/>
    </location>
</feature>
<organism evidence="3 4">
    <name type="scientific">Culex pipiens pipiens</name>
    <name type="common">Northern house mosquito</name>
    <dbReference type="NCBI Taxonomy" id="38569"/>
    <lineage>
        <taxon>Eukaryota</taxon>
        <taxon>Metazoa</taxon>
        <taxon>Ecdysozoa</taxon>
        <taxon>Arthropoda</taxon>
        <taxon>Hexapoda</taxon>
        <taxon>Insecta</taxon>
        <taxon>Pterygota</taxon>
        <taxon>Neoptera</taxon>
        <taxon>Endopterygota</taxon>
        <taxon>Diptera</taxon>
        <taxon>Nematocera</taxon>
        <taxon>Culicoidea</taxon>
        <taxon>Culicidae</taxon>
        <taxon>Culicinae</taxon>
        <taxon>Culicini</taxon>
        <taxon>Culex</taxon>
        <taxon>Culex</taxon>
    </lineage>
</organism>
<keyword evidence="2" id="KW-0732">Signal</keyword>
<name>A0ABD1CIK5_CULPP</name>
<accession>A0ABD1CIK5</accession>
<gene>
    <name evidence="3" type="ORF">pipiens_017074</name>
</gene>
<comment type="caution">
    <text evidence="3">The sequence shown here is derived from an EMBL/GenBank/DDBJ whole genome shotgun (WGS) entry which is preliminary data.</text>
</comment>
<evidence type="ECO:0000313" key="3">
    <source>
        <dbReference type="EMBL" id="KAL1376125.1"/>
    </source>
</evidence>
<feature type="compositionally biased region" description="Polar residues" evidence="1">
    <location>
        <begin position="139"/>
        <end position="150"/>
    </location>
</feature>
<keyword evidence="4" id="KW-1185">Reference proteome</keyword>
<dbReference type="EMBL" id="JBEHCU010011908">
    <property type="protein sequence ID" value="KAL1376125.1"/>
    <property type="molecule type" value="Genomic_DNA"/>
</dbReference>
<evidence type="ECO:0000256" key="2">
    <source>
        <dbReference type="SAM" id="SignalP"/>
    </source>
</evidence>
<feature type="region of interest" description="Disordered" evidence="1">
    <location>
        <begin position="106"/>
        <end position="173"/>
    </location>
</feature>
<sequence>MEFATGKTLSVVCCGCSPLCLGIAVVVCLEPTFADNEMGAGPSKGCGGGGGGAGLAIGAAIANAAMREANRPDPEEMRRNPERAFSQHMAFGGDPVDLMMHLAQAARANQGEQSSSGSTTGGGTSGNSGQSNTGSSNNRTAARSRQNSPAVQRRTRRRSRHEPDPSSETNEDVQDIRDVAYHLVRRLTRFVRLGGIGQYVTDQTGIQRANVFYEGCSEHQDRRCSVPGHHAAHVVRVRINGDVEIEFPEIFEPLRTFVGHTHFVPQYANVWRGLGGEIDRIQERFLQEISTVDFRGELTSRVEDILRRLKQAFLDALGSAVRSGRYNAQQVRDLNEVIEAIREITIRELFEKGRDGLNYILLNM</sequence>
<dbReference type="Proteomes" id="UP001562425">
    <property type="component" value="Unassembled WGS sequence"/>
</dbReference>